<name>A0ABS7GEA1_9BACT</name>
<keyword evidence="1" id="KW-0804">Transcription</keyword>
<dbReference type="InterPro" id="IPR036735">
    <property type="entry name" value="NGN_dom_sf"/>
</dbReference>
<evidence type="ECO:0000313" key="4">
    <source>
        <dbReference type="Proteomes" id="UP000812961"/>
    </source>
</evidence>
<evidence type="ECO:0000256" key="1">
    <source>
        <dbReference type="ARBA" id="ARBA00023163"/>
    </source>
</evidence>
<proteinExistence type="predicted"/>
<gene>
    <name evidence="3" type="ORF">K1Y79_16740</name>
</gene>
<reference evidence="3 4" key="1">
    <citation type="submission" date="2021-08" db="EMBL/GenBank/DDBJ databases">
        <title>The genome sequence of Chitinophaga sp. B61.</title>
        <authorList>
            <person name="Zhang X."/>
        </authorList>
    </citation>
    <scope>NUCLEOTIDE SEQUENCE [LARGE SCALE GENOMIC DNA]</scope>
    <source>
        <strain evidence="3 4">B61</strain>
    </source>
</reference>
<organism evidence="3 4">
    <name type="scientific">Chitinophaga rhizophila</name>
    <dbReference type="NCBI Taxonomy" id="2866212"/>
    <lineage>
        <taxon>Bacteria</taxon>
        <taxon>Pseudomonadati</taxon>
        <taxon>Bacteroidota</taxon>
        <taxon>Chitinophagia</taxon>
        <taxon>Chitinophagales</taxon>
        <taxon>Chitinophagaceae</taxon>
        <taxon>Chitinophaga</taxon>
    </lineage>
</organism>
<dbReference type="Gene3D" id="3.30.70.940">
    <property type="entry name" value="NusG, N-terminal domain"/>
    <property type="match status" value="1"/>
</dbReference>
<accession>A0ABS7GEA1</accession>
<keyword evidence="4" id="KW-1185">Reference proteome</keyword>
<dbReference type="RefSeq" id="WP_220251313.1">
    <property type="nucleotide sequence ID" value="NZ_JAICCF010000003.1"/>
</dbReference>
<evidence type="ECO:0000313" key="3">
    <source>
        <dbReference type="EMBL" id="MBW8685989.1"/>
    </source>
</evidence>
<dbReference type="SUPFAM" id="SSF82679">
    <property type="entry name" value="N-utilization substance G protein NusG, N-terminal domain"/>
    <property type="match status" value="1"/>
</dbReference>
<comment type="caution">
    <text evidence="3">The sequence shown here is derived from an EMBL/GenBank/DDBJ whole genome shotgun (WGS) entry which is preliminary data.</text>
</comment>
<dbReference type="InterPro" id="IPR006645">
    <property type="entry name" value="NGN-like_dom"/>
</dbReference>
<evidence type="ECO:0000259" key="2">
    <source>
        <dbReference type="Pfam" id="PF02357"/>
    </source>
</evidence>
<sequence>MTRFATGWYVMYTKSRHEQKVARQLSENNIHNFLPTIKETGTGKNVILIREKPLYPSYIFVYIDTQLTYYNSMNVDGYAWYVRFGNEIATLSSDIIEKIKLITERGRHIEISHSPLPEGQKLLITKGPLCGFGCEVKKHKQKNVIVTVDLLGKVVTAVIARQHLEVV</sequence>
<dbReference type="EMBL" id="JAICCF010000003">
    <property type="protein sequence ID" value="MBW8685989.1"/>
    <property type="molecule type" value="Genomic_DNA"/>
</dbReference>
<dbReference type="Pfam" id="PF02357">
    <property type="entry name" value="NusG"/>
    <property type="match status" value="1"/>
</dbReference>
<feature type="domain" description="NusG-like N-terminal" evidence="2">
    <location>
        <begin position="8"/>
        <end position="99"/>
    </location>
</feature>
<dbReference type="CDD" id="cd09895">
    <property type="entry name" value="NGN_SP_UpxY"/>
    <property type="match status" value="1"/>
</dbReference>
<protein>
    <submittedName>
        <fullName evidence="3">Antitermination protein NusG</fullName>
    </submittedName>
</protein>
<dbReference type="Proteomes" id="UP000812961">
    <property type="component" value="Unassembled WGS sequence"/>
</dbReference>